<proteinExistence type="predicted"/>
<organism evidence="1 2">
    <name type="scientific">Dentiscutata erythropus</name>
    <dbReference type="NCBI Taxonomy" id="1348616"/>
    <lineage>
        <taxon>Eukaryota</taxon>
        <taxon>Fungi</taxon>
        <taxon>Fungi incertae sedis</taxon>
        <taxon>Mucoromycota</taxon>
        <taxon>Glomeromycotina</taxon>
        <taxon>Glomeromycetes</taxon>
        <taxon>Diversisporales</taxon>
        <taxon>Gigasporaceae</taxon>
        <taxon>Dentiscutata</taxon>
    </lineage>
</organism>
<name>A0A9N9JQ41_9GLOM</name>
<accession>A0A9N9JQ41</accession>
<dbReference type="Proteomes" id="UP000789405">
    <property type="component" value="Unassembled WGS sequence"/>
</dbReference>
<sequence length="109" mass="12380">MYSYIFNITISLYFFKPSILDPLPNDNRSEILLKENKDILAMLQDQDMQNEDDKSSISSLLEDNYNYSEGFISASQMYIVTSIPIANTSKFGESSNSWNVNSANSGDNR</sequence>
<protein>
    <submittedName>
        <fullName evidence="1">14335_t:CDS:1</fullName>
    </submittedName>
</protein>
<reference evidence="1" key="1">
    <citation type="submission" date="2021-06" db="EMBL/GenBank/DDBJ databases">
        <authorList>
            <person name="Kallberg Y."/>
            <person name="Tangrot J."/>
            <person name="Rosling A."/>
        </authorList>
    </citation>
    <scope>NUCLEOTIDE SEQUENCE</scope>
    <source>
        <strain evidence="1">MA453B</strain>
    </source>
</reference>
<feature type="non-terminal residue" evidence="1">
    <location>
        <position position="1"/>
    </location>
</feature>
<dbReference type="AlphaFoldDB" id="A0A9N9JQ41"/>
<evidence type="ECO:0000313" key="1">
    <source>
        <dbReference type="EMBL" id="CAG8788809.1"/>
    </source>
</evidence>
<dbReference type="EMBL" id="CAJVPY010025831">
    <property type="protein sequence ID" value="CAG8788809.1"/>
    <property type="molecule type" value="Genomic_DNA"/>
</dbReference>
<evidence type="ECO:0000313" key="2">
    <source>
        <dbReference type="Proteomes" id="UP000789405"/>
    </source>
</evidence>
<dbReference type="OrthoDB" id="10601846at2759"/>
<keyword evidence="2" id="KW-1185">Reference proteome</keyword>
<gene>
    <name evidence="1" type="ORF">DERYTH_LOCUS20979</name>
</gene>
<comment type="caution">
    <text evidence="1">The sequence shown here is derived from an EMBL/GenBank/DDBJ whole genome shotgun (WGS) entry which is preliminary data.</text>
</comment>